<evidence type="ECO:0000313" key="2">
    <source>
        <dbReference type="Proteomes" id="UP000830116"/>
    </source>
</evidence>
<protein>
    <submittedName>
        <fullName evidence="1">Type II toxin-antitoxin system RelE/ParE family toxin</fullName>
    </submittedName>
</protein>
<accession>A0ABY4CF99</accession>
<dbReference type="Proteomes" id="UP000830116">
    <property type="component" value="Chromosome"/>
</dbReference>
<organism evidence="1 2">
    <name type="scientific">Bdellovibrio reynosensis</name>
    <dbReference type="NCBI Taxonomy" id="2835041"/>
    <lineage>
        <taxon>Bacteria</taxon>
        <taxon>Pseudomonadati</taxon>
        <taxon>Bdellovibrionota</taxon>
        <taxon>Bdellovibrionia</taxon>
        <taxon>Bdellovibrionales</taxon>
        <taxon>Pseudobdellovibrionaceae</taxon>
        <taxon>Bdellovibrio</taxon>
    </lineage>
</organism>
<keyword evidence="2" id="KW-1185">Reference proteome</keyword>
<dbReference type="Pfam" id="PF05973">
    <property type="entry name" value="Gp49"/>
    <property type="match status" value="1"/>
</dbReference>
<evidence type="ECO:0000313" key="1">
    <source>
        <dbReference type="EMBL" id="UOF02218.1"/>
    </source>
</evidence>
<proteinExistence type="predicted"/>
<sequence>MSRLENGHKLSMPISRPMPTVGKGVHELRLKDRAGIYRVFYVFVAQEGIFLLHAFKKKTKATSAQNIELAKKRLKEVLR</sequence>
<name>A0ABY4CF99_9BACT</name>
<reference evidence="1" key="1">
    <citation type="submission" date="2022-03" db="EMBL/GenBank/DDBJ databases">
        <title>Genome Identification and Characterization of new species Bdellovibrio reynosense LBG001 sp. nov. from a Mexico soil sample.</title>
        <authorList>
            <person name="Camilli A."/>
            <person name="Ajao Y."/>
            <person name="Guo X."/>
        </authorList>
    </citation>
    <scope>NUCLEOTIDE SEQUENCE</scope>
    <source>
        <strain evidence="1">LBG001</strain>
    </source>
</reference>
<dbReference type="EMBL" id="CP093442">
    <property type="protein sequence ID" value="UOF02218.1"/>
    <property type="molecule type" value="Genomic_DNA"/>
</dbReference>
<dbReference type="InterPro" id="IPR009241">
    <property type="entry name" value="HigB-like"/>
</dbReference>
<gene>
    <name evidence="1" type="ORF">MNR06_04550</name>
</gene>